<dbReference type="GO" id="GO:0031564">
    <property type="term" value="P:transcription antitermination"/>
    <property type="evidence" value="ECO:0007669"/>
    <property type="project" value="UniProtKB-KW"/>
</dbReference>
<dbReference type="Proteomes" id="UP000182624">
    <property type="component" value="Unassembled WGS sequence"/>
</dbReference>
<evidence type="ECO:0000256" key="1">
    <source>
        <dbReference type="ARBA" id="ARBA00022814"/>
    </source>
</evidence>
<dbReference type="Gene3D" id="3.30.70.940">
    <property type="entry name" value="NusG, N-terminal domain"/>
    <property type="match status" value="1"/>
</dbReference>
<evidence type="ECO:0000313" key="6">
    <source>
        <dbReference type="Proteomes" id="UP000182624"/>
    </source>
</evidence>
<dbReference type="EMBL" id="FOXO01000019">
    <property type="protein sequence ID" value="SFQ11302.1"/>
    <property type="molecule type" value="Genomic_DNA"/>
</dbReference>
<dbReference type="InterPro" id="IPR036735">
    <property type="entry name" value="NGN_dom_sf"/>
</dbReference>
<dbReference type="SMART" id="SM00738">
    <property type="entry name" value="NGN"/>
    <property type="match status" value="1"/>
</dbReference>
<dbReference type="Pfam" id="PF02357">
    <property type="entry name" value="NusG"/>
    <property type="match status" value="1"/>
</dbReference>
<dbReference type="PANTHER" id="PTHR30265">
    <property type="entry name" value="RHO-INTERACTING TRANSCRIPTION TERMINATION FACTOR NUSG"/>
    <property type="match status" value="1"/>
</dbReference>
<evidence type="ECO:0000256" key="2">
    <source>
        <dbReference type="ARBA" id="ARBA00023015"/>
    </source>
</evidence>
<keyword evidence="2" id="KW-0805">Transcription regulation</keyword>
<keyword evidence="3" id="KW-0804">Transcription</keyword>
<proteinExistence type="predicted"/>
<dbReference type="InterPro" id="IPR006645">
    <property type="entry name" value="NGN-like_dom"/>
</dbReference>
<organism evidence="5 6">
    <name type="scientific">Butyrivibrio proteoclasticus</name>
    <dbReference type="NCBI Taxonomy" id="43305"/>
    <lineage>
        <taxon>Bacteria</taxon>
        <taxon>Bacillati</taxon>
        <taxon>Bacillota</taxon>
        <taxon>Clostridia</taxon>
        <taxon>Lachnospirales</taxon>
        <taxon>Lachnospiraceae</taxon>
        <taxon>Butyrivibrio</taxon>
    </lineage>
</organism>
<evidence type="ECO:0000313" key="5">
    <source>
        <dbReference type="EMBL" id="SFQ11302.1"/>
    </source>
</evidence>
<dbReference type="AlphaFoldDB" id="A0A1I5VUY9"/>
<protein>
    <submittedName>
        <fullName evidence="5">Transcription antitermination factor NusG</fullName>
    </submittedName>
</protein>
<keyword evidence="6" id="KW-1185">Reference proteome</keyword>
<dbReference type="GO" id="GO:0006354">
    <property type="term" value="P:DNA-templated transcription elongation"/>
    <property type="evidence" value="ECO:0007669"/>
    <property type="project" value="InterPro"/>
</dbReference>
<evidence type="ECO:0000259" key="4">
    <source>
        <dbReference type="SMART" id="SM00738"/>
    </source>
</evidence>
<dbReference type="CDD" id="cd08000">
    <property type="entry name" value="NGN"/>
    <property type="match status" value="1"/>
</dbReference>
<dbReference type="RefSeq" id="WP_074889255.1">
    <property type="nucleotide sequence ID" value="NZ_FOXO01000019.1"/>
</dbReference>
<dbReference type="OrthoDB" id="1681764at2"/>
<evidence type="ECO:0000256" key="3">
    <source>
        <dbReference type="ARBA" id="ARBA00023163"/>
    </source>
</evidence>
<dbReference type="PANTHER" id="PTHR30265:SF4">
    <property type="entry name" value="KOW MOTIF FAMILY PROTEIN, EXPRESSED"/>
    <property type="match status" value="1"/>
</dbReference>
<accession>A0A1I5VUY9</accession>
<keyword evidence="1" id="KW-0889">Transcription antitermination</keyword>
<dbReference type="SUPFAM" id="SSF82679">
    <property type="entry name" value="N-utilization substance G protein NusG, N-terminal domain"/>
    <property type="match status" value="1"/>
</dbReference>
<gene>
    <name evidence="5" type="ORF">SAMN04487928_11931</name>
</gene>
<reference evidence="6" key="1">
    <citation type="submission" date="2016-10" db="EMBL/GenBank/DDBJ databases">
        <authorList>
            <person name="Varghese N."/>
            <person name="Submissions S."/>
        </authorList>
    </citation>
    <scope>NUCLEOTIDE SEQUENCE [LARGE SCALE GENOMIC DNA]</scope>
    <source>
        <strain evidence="6">P18</strain>
    </source>
</reference>
<feature type="domain" description="NusG-like N-terminal" evidence="4">
    <location>
        <begin position="1"/>
        <end position="97"/>
    </location>
</feature>
<name>A0A1I5VUY9_9FIRM</name>
<dbReference type="InterPro" id="IPR043425">
    <property type="entry name" value="NusG-like"/>
</dbReference>
<sequence length="258" mass="30285">MWYVIQSKTGDENKIKLLLEELLDKSCYKRCFVPLYESVRHRQEKSLIMMKKLLPGYLFVETDYPEKVHHVLRSLPDYADVLGARENREKEKCFVPVGKEDESFFDSILEDGIMHVSYVHLSKANRIDKVVGPLKQYRNYITKMEFRHRYATVETEIFGKRRKLQFGLWSDQDPKMPWLEEQKEKENINTVNGNIINSHTFNIGINPGDKVEYPEIYGDTVFVVDRVDPAKRILHTTIDLFGSARSIEMYVDDVKKIG</sequence>